<dbReference type="Proteomes" id="UP000244978">
    <property type="component" value="Unassembled WGS sequence"/>
</dbReference>
<comment type="caution">
    <text evidence="1">The sequence shown here is derived from an EMBL/GenBank/DDBJ whole genome shotgun (WGS) entry which is preliminary data.</text>
</comment>
<reference evidence="2" key="1">
    <citation type="submission" date="2018-04" db="EMBL/GenBank/DDBJ databases">
        <authorList>
            <person name="Liu S."/>
            <person name="Wang Z."/>
            <person name="Li J."/>
        </authorList>
    </citation>
    <scope>NUCLEOTIDE SEQUENCE [LARGE SCALE GENOMIC DNA]</scope>
    <source>
        <strain evidence="2">S1194</strain>
    </source>
</reference>
<protein>
    <submittedName>
        <fullName evidence="1">Uncharacterized protein</fullName>
    </submittedName>
</protein>
<dbReference type="KEGG" id="salc:C2138_11615"/>
<sequence>MPSFHREQFESSDNGMRLESETLSELYGIPIQQGITCTSSPKDCYCDYVVTVDWGLVDKAAAAQLTTSIANSVSAGHSLTSTPVAGGIIHWTTFVSDSDVLWNGSERATLIRDDGQVLATTTIDSLREIASELGLL</sequence>
<proteinExistence type="predicted"/>
<keyword evidence="2" id="KW-1185">Reference proteome</keyword>
<organism evidence="1 2">
    <name type="scientific">Homoserinimonas hongtaonis</name>
    <dbReference type="NCBI Taxonomy" id="2079791"/>
    <lineage>
        <taxon>Bacteria</taxon>
        <taxon>Bacillati</taxon>
        <taxon>Actinomycetota</taxon>
        <taxon>Actinomycetes</taxon>
        <taxon>Micrococcales</taxon>
        <taxon>Microbacteriaceae</taxon>
        <taxon>Homoserinimonas</taxon>
    </lineage>
</organism>
<evidence type="ECO:0000313" key="1">
    <source>
        <dbReference type="EMBL" id="PWB97557.1"/>
    </source>
</evidence>
<dbReference type="AlphaFoldDB" id="A0A2U1T112"/>
<gene>
    <name evidence="1" type="ORF">DF220_06730</name>
</gene>
<name>A0A2U1T112_9MICO</name>
<accession>A0A2U1T112</accession>
<dbReference type="EMBL" id="QEEX01000001">
    <property type="protein sequence ID" value="PWB97557.1"/>
    <property type="molecule type" value="Genomic_DNA"/>
</dbReference>
<evidence type="ECO:0000313" key="2">
    <source>
        <dbReference type="Proteomes" id="UP000244978"/>
    </source>
</evidence>